<feature type="transmembrane region" description="Helical" evidence="7">
    <location>
        <begin position="808"/>
        <end position="832"/>
    </location>
</feature>
<dbReference type="RefSeq" id="WP_185089296.1">
    <property type="nucleotide sequence ID" value="NZ_JACHJB010000004.1"/>
</dbReference>
<dbReference type="Proteomes" id="UP000583800">
    <property type="component" value="Unassembled WGS sequence"/>
</dbReference>
<dbReference type="PANTHER" id="PTHR30572:SF4">
    <property type="entry name" value="ABC TRANSPORTER PERMEASE YTRF"/>
    <property type="match status" value="1"/>
</dbReference>
<evidence type="ECO:0000259" key="8">
    <source>
        <dbReference type="Pfam" id="PF02687"/>
    </source>
</evidence>
<proteinExistence type="inferred from homology"/>
<feature type="domain" description="ABC3 transporter permease C-terminal" evidence="8">
    <location>
        <begin position="713"/>
        <end position="829"/>
    </location>
</feature>
<comment type="subcellular location">
    <subcellularLocation>
        <location evidence="1">Cell membrane</location>
        <topology evidence="1">Multi-pass membrane protein</topology>
    </subcellularLocation>
</comment>
<feature type="transmembrane region" description="Helical" evidence="7">
    <location>
        <begin position="21"/>
        <end position="44"/>
    </location>
</feature>
<reference evidence="9 10" key="1">
    <citation type="submission" date="2020-08" db="EMBL/GenBank/DDBJ databases">
        <title>Sequencing the genomes of 1000 actinobacteria strains.</title>
        <authorList>
            <person name="Klenk H.-P."/>
        </authorList>
    </citation>
    <scope>NUCLEOTIDE SEQUENCE [LARGE SCALE GENOMIC DNA]</scope>
    <source>
        <strain evidence="9 10">DSM 45913</strain>
    </source>
</reference>
<feature type="transmembrane region" description="Helical" evidence="7">
    <location>
        <begin position="405"/>
        <end position="425"/>
    </location>
</feature>
<keyword evidence="5 7" id="KW-0472">Membrane</keyword>
<evidence type="ECO:0000256" key="3">
    <source>
        <dbReference type="ARBA" id="ARBA00022692"/>
    </source>
</evidence>
<keyword evidence="4 7" id="KW-1133">Transmembrane helix</keyword>
<dbReference type="GO" id="GO:0005886">
    <property type="term" value="C:plasma membrane"/>
    <property type="evidence" value="ECO:0007669"/>
    <property type="project" value="UniProtKB-SubCell"/>
</dbReference>
<keyword evidence="3 7" id="KW-0812">Transmembrane</keyword>
<evidence type="ECO:0000256" key="2">
    <source>
        <dbReference type="ARBA" id="ARBA00022475"/>
    </source>
</evidence>
<feature type="transmembrane region" description="Helical" evidence="7">
    <location>
        <begin position="431"/>
        <end position="452"/>
    </location>
</feature>
<evidence type="ECO:0000256" key="6">
    <source>
        <dbReference type="ARBA" id="ARBA00038076"/>
    </source>
</evidence>
<evidence type="ECO:0000256" key="5">
    <source>
        <dbReference type="ARBA" id="ARBA00023136"/>
    </source>
</evidence>
<dbReference type="GO" id="GO:0022857">
    <property type="term" value="F:transmembrane transporter activity"/>
    <property type="evidence" value="ECO:0007669"/>
    <property type="project" value="TreeGrafter"/>
</dbReference>
<evidence type="ECO:0000256" key="7">
    <source>
        <dbReference type="SAM" id="Phobius"/>
    </source>
</evidence>
<evidence type="ECO:0000256" key="4">
    <source>
        <dbReference type="ARBA" id="ARBA00022989"/>
    </source>
</evidence>
<dbReference type="InterPro" id="IPR003838">
    <property type="entry name" value="ABC3_permease_C"/>
</dbReference>
<accession>A0A7X0CAR0</accession>
<dbReference type="Pfam" id="PF02687">
    <property type="entry name" value="FtsX"/>
    <property type="match status" value="2"/>
</dbReference>
<keyword evidence="2" id="KW-1003">Cell membrane</keyword>
<evidence type="ECO:0000256" key="1">
    <source>
        <dbReference type="ARBA" id="ARBA00004651"/>
    </source>
</evidence>
<dbReference type="InterPro" id="IPR050250">
    <property type="entry name" value="Macrolide_Exporter_MacB"/>
</dbReference>
<sequence>MSAFRAALRIARRDALRARGRTALIMVMIGLPVLVFTAAFTGYATMQVNPQEGITASLGQADAHLVTVPGRIVRQDPSGRGYTTEGAQEKPRTTWTADKVGTLLRGRLIPYHTGYLEVRFPGGYSDVPAVELDLRDPMTRGVRALSEGRLPTAPGEIAVTPAMADRGAKVGTTIKLTERDAPFRVVGVVEHPHEPTYREVVSFPGGLANARDQLAPGWLVDTPSPVLWNDVRRLNEAGIRVVSRAVIEDPPQPFWEEERPLDREAPLWIAITVVLIVMETVLLAGPAFAVGLRRRRRELAVIAAHGASAGHLRTIVLADGLVLGGAAALLGAALGVAAGWAGAAVLAQWSGSLGPLEVAWWQTLAIATLGLISGLVAAVVPAVQAARQSAAEILAGRGGQVRDRAGRPLLGLVLVVAGLAAMVHALRGTELAIVAASVLVVFGLVVLMPWLVRFVGRAASSLPLPMRLSVRDAGRHRGRTASAAAAVMAATMAAVAVSVGVTSNAAEEEARYRARGPIGSATIIGFGLDDREWAAARAAVRERLSEVPVVASHVPAQDEGVHMGWDSVCGRGSEPNVLIGGADLLAFQQGRTDPAAAAALSAGKAVVFDPAMLCGGTLVLDLVTYGKGEEERHRELRIPAVPAQGAEPRQRGAVVPLSALTRLGVKTAERRLHVMHRPADPMQFQSDLRAVNRGVWTELERGYQNDARFLHMAAFALAAVLALGGTFAATGLAAADMRRDLDTLSAVGAAPRTRRLVVATQAGFIAATGTLVGLVAGLVTGIALTWPMTRHGAVGGDSVLDPGPTVVAVPWLPVAVGVVGLPILAAVVAGLVTRTRLVVARRLA</sequence>
<feature type="transmembrane region" description="Helical" evidence="7">
    <location>
        <begin position="267"/>
        <end position="290"/>
    </location>
</feature>
<feature type="transmembrane region" description="Helical" evidence="7">
    <location>
        <begin position="321"/>
        <end position="347"/>
    </location>
</feature>
<protein>
    <submittedName>
        <fullName evidence="9">Putative ABC transport system permease protein</fullName>
    </submittedName>
</protein>
<gene>
    <name evidence="9" type="ORF">FHU36_008147</name>
</gene>
<feature type="transmembrane region" description="Helical" evidence="7">
    <location>
        <begin position="709"/>
        <end position="735"/>
    </location>
</feature>
<feature type="transmembrane region" description="Helical" evidence="7">
    <location>
        <begin position="359"/>
        <end position="384"/>
    </location>
</feature>
<dbReference type="AlphaFoldDB" id="A0A7X0CAR0"/>
<dbReference type="PANTHER" id="PTHR30572">
    <property type="entry name" value="MEMBRANE COMPONENT OF TRANSPORTER-RELATED"/>
    <property type="match status" value="1"/>
</dbReference>
<dbReference type="EMBL" id="JACHJB010000004">
    <property type="protein sequence ID" value="MBB6351564.1"/>
    <property type="molecule type" value="Genomic_DNA"/>
</dbReference>
<feature type="domain" description="ABC3 transporter permease C-terminal" evidence="8">
    <location>
        <begin position="273"/>
        <end position="389"/>
    </location>
</feature>
<feature type="transmembrane region" description="Helical" evidence="7">
    <location>
        <begin position="756"/>
        <end position="788"/>
    </location>
</feature>
<feature type="transmembrane region" description="Helical" evidence="7">
    <location>
        <begin position="481"/>
        <end position="501"/>
    </location>
</feature>
<evidence type="ECO:0000313" key="10">
    <source>
        <dbReference type="Proteomes" id="UP000583800"/>
    </source>
</evidence>
<name>A0A7X0CAR0_9ACTN</name>
<comment type="caution">
    <text evidence="9">The sequence shown here is derived from an EMBL/GenBank/DDBJ whole genome shotgun (WGS) entry which is preliminary data.</text>
</comment>
<keyword evidence="10" id="KW-1185">Reference proteome</keyword>
<organism evidence="9 10">
    <name type="scientific">Nonomuraea muscovyensis</name>
    <dbReference type="NCBI Taxonomy" id="1124761"/>
    <lineage>
        <taxon>Bacteria</taxon>
        <taxon>Bacillati</taxon>
        <taxon>Actinomycetota</taxon>
        <taxon>Actinomycetes</taxon>
        <taxon>Streptosporangiales</taxon>
        <taxon>Streptosporangiaceae</taxon>
        <taxon>Nonomuraea</taxon>
    </lineage>
</organism>
<comment type="similarity">
    <text evidence="6">Belongs to the ABC-4 integral membrane protein family.</text>
</comment>
<evidence type="ECO:0000313" key="9">
    <source>
        <dbReference type="EMBL" id="MBB6351564.1"/>
    </source>
</evidence>